<sequence length="280" mass="32748">MQNKHDNTCEVVVTTTCRLEPGHEIMACLQHTPQYAAMFRASYFGAYVNMSMGVECHHSPCHYLTCKEYSTCPLVDLKELLFQVHNYRVWFKRKAFCLMTGLRFDDYFPTTSSLTQFKHYSVKVVDIMQVSNDSLYQLEDADVVRVSLMYMLEHGFYGRYPRQEVNEEYLTFVYNLAEFNRVILDFNYRQLSDVFDKTKELLNPTETRVSSRPTYIAQGFVYALKLCPLCFIIIWIMETLSNNSIVGTLILGVIPWVITYPRMRQLHVVNCECILDVINC</sequence>
<keyword evidence="1" id="KW-0812">Transmembrane</keyword>
<organism evidence="2 3">
    <name type="scientific">Lactuca sativa</name>
    <name type="common">Garden lettuce</name>
    <dbReference type="NCBI Taxonomy" id="4236"/>
    <lineage>
        <taxon>Eukaryota</taxon>
        <taxon>Viridiplantae</taxon>
        <taxon>Streptophyta</taxon>
        <taxon>Embryophyta</taxon>
        <taxon>Tracheophyta</taxon>
        <taxon>Spermatophyta</taxon>
        <taxon>Magnoliopsida</taxon>
        <taxon>eudicotyledons</taxon>
        <taxon>Gunneridae</taxon>
        <taxon>Pentapetalae</taxon>
        <taxon>asterids</taxon>
        <taxon>campanulids</taxon>
        <taxon>Asterales</taxon>
        <taxon>Asteraceae</taxon>
        <taxon>Cichorioideae</taxon>
        <taxon>Cichorieae</taxon>
        <taxon>Lactucinae</taxon>
        <taxon>Lactuca</taxon>
    </lineage>
</organism>
<feature type="transmembrane region" description="Helical" evidence="1">
    <location>
        <begin position="215"/>
        <end position="237"/>
    </location>
</feature>
<gene>
    <name evidence="2" type="ORF">LSAT_V11C400182210</name>
</gene>
<dbReference type="PANTHER" id="PTHR48449">
    <property type="entry name" value="DUF1985 DOMAIN-CONTAINING PROTEIN"/>
    <property type="match status" value="1"/>
</dbReference>
<evidence type="ECO:0000313" key="2">
    <source>
        <dbReference type="EMBL" id="KAJ0210494.1"/>
    </source>
</evidence>
<dbReference type="EMBL" id="NBSK02000004">
    <property type="protein sequence ID" value="KAJ0210494.1"/>
    <property type="molecule type" value="Genomic_DNA"/>
</dbReference>
<accession>A0A9R1VS50</accession>
<reference evidence="2 3" key="1">
    <citation type="journal article" date="2017" name="Nat. Commun.">
        <title>Genome assembly with in vitro proximity ligation data and whole-genome triplication in lettuce.</title>
        <authorList>
            <person name="Reyes-Chin-Wo S."/>
            <person name="Wang Z."/>
            <person name="Yang X."/>
            <person name="Kozik A."/>
            <person name="Arikit S."/>
            <person name="Song C."/>
            <person name="Xia L."/>
            <person name="Froenicke L."/>
            <person name="Lavelle D.O."/>
            <person name="Truco M.J."/>
            <person name="Xia R."/>
            <person name="Zhu S."/>
            <person name="Xu C."/>
            <person name="Xu H."/>
            <person name="Xu X."/>
            <person name="Cox K."/>
            <person name="Korf I."/>
            <person name="Meyers B.C."/>
            <person name="Michelmore R.W."/>
        </authorList>
    </citation>
    <scope>NUCLEOTIDE SEQUENCE [LARGE SCALE GENOMIC DNA]</scope>
    <source>
        <strain evidence="3">cv. Salinas</strain>
        <tissue evidence="2">Seedlings</tissue>
    </source>
</reference>
<proteinExistence type="predicted"/>
<protein>
    <submittedName>
        <fullName evidence="2">Uncharacterized protein</fullName>
    </submittedName>
</protein>
<evidence type="ECO:0000313" key="3">
    <source>
        <dbReference type="Proteomes" id="UP000235145"/>
    </source>
</evidence>
<keyword evidence="1" id="KW-1133">Transmembrane helix</keyword>
<dbReference type="PANTHER" id="PTHR48449:SF1">
    <property type="entry name" value="DUF1985 DOMAIN-CONTAINING PROTEIN"/>
    <property type="match status" value="1"/>
</dbReference>
<keyword evidence="1" id="KW-0472">Membrane</keyword>
<comment type="caution">
    <text evidence="2">The sequence shown here is derived from an EMBL/GenBank/DDBJ whole genome shotgun (WGS) entry which is preliminary data.</text>
</comment>
<name>A0A9R1VS50_LACSA</name>
<feature type="transmembrane region" description="Helical" evidence="1">
    <location>
        <begin position="243"/>
        <end position="260"/>
    </location>
</feature>
<evidence type="ECO:0000256" key="1">
    <source>
        <dbReference type="SAM" id="Phobius"/>
    </source>
</evidence>
<dbReference type="AlphaFoldDB" id="A0A9R1VS50"/>
<keyword evidence="3" id="KW-1185">Reference proteome</keyword>
<dbReference type="Proteomes" id="UP000235145">
    <property type="component" value="Unassembled WGS sequence"/>
</dbReference>